<name>A0A975GIF3_9BACT</name>
<evidence type="ECO:0000256" key="4">
    <source>
        <dbReference type="SAM" id="Phobius"/>
    </source>
</evidence>
<evidence type="ECO:0000256" key="2">
    <source>
        <dbReference type="ARBA" id="ARBA00022676"/>
    </source>
</evidence>
<evidence type="ECO:0000256" key="3">
    <source>
        <dbReference type="ARBA" id="ARBA00022679"/>
    </source>
</evidence>
<organism evidence="5 6">
    <name type="scientific">Desulfonema limicola</name>
    <dbReference type="NCBI Taxonomy" id="45656"/>
    <lineage>
        <taxon>Bacteria</taxon>
        <taxon>Pseudomonadati</taxon>
        <taxon>Thermodesulfobacteriota</taxon>
        <taxon>Desulfobacteria</taxon>
        <taxon>Desulfobacterales</taxon>
        <taxon>Desulfococcaceae</taxon>
        <taxon>Desulfonema</taxon>
    </lineage>
</organism>
<comment type="similarity">
    <text evidence="1">Belongs to the glycosyltransferase 2 family.</text>
</comment>
<dbReference type="EMBL" id="CP061799">
    <property type="protein sequence ID" value="QTA82527.1"/>
    <property type="molecule type" value="Genomic_DNA"/>
</dbReference>
<dbReference type="RefSeq" id="WP_207688447.1">
    <property type="nucleotide sequence ID" value="NZ_CP061799.1"/>
</dbReference>
<dbReference type="PANTHER" id="PTHR43630:SF1">
    <property type="entry name" value="POLY-BETA-1,6-N-ACETYL-D-GLUCOSAMINE SYNTHASE"/>
    <property type="match status" value="1"/>
</dbReference>
<dbReference type="SUPFAM" id="SSF53448">
    <property type="entry name" value="Nucleotide-diphospho-sugar transferases"/>
    <property type="match status" value="1"/>
</dbReference>
<evidence type="ECO:0000313" key="6">
    <source>
        <dbReference type="Proteomes" id="UP000663720"/>
    </source>
</evidence>
<keyword evidence="4" id="KW-0812">Transmembrane</keyword>
<evidence type="ECO:0000313" key="5">
    <source>
        <dbReference type="EMBL" id="QTA82527.1"/>
    </source>
</evidence>
<dbReference type="AlphaFoldDB" id="A0A975GIF3"/>
<protein>
    <submittedName>
        <fullName evidence="5">Glycosyl transferase family II domain-containing protein</fullName>
    </submittedName>
</protein>
<keyword evidence="3 5" id="KW-0808">Transferase</keyword>
<gene>
    <name evidence="5" type="ORF">dnl_49040</name>
</gene>
<dbReference type="Proteomes" id="UP000663720">
    <property type="component" value="Chromosome"/>
</dbReference>
<accession>A0A975GIF3</accession>
<dbReference type="PANTHER" id="PTHR43630">
    <property type="entry name" value="POLY-BETA-1,6-N-ACETYL-D-GLUCOSAMINE SYNTHASE"/>
    <property type="match status" value="1"/>
</dbReference>
<feature type="transmembrane region" description="Helical" evidence="4">
    <location>
        <begin position="370"/>
        <end position="389"/>
    </location>
</feature>
<dbReference type="GO" id="GO:0016757">
    <property type="term" value="F:glycosyltransferase activity"/>
    <property type="evidence" value="ECO:0007669"/>
    <property type="project" value="UniProtKB-KW"/>
</dbReference>
<feature type="transmembrane region" description="Helical" evidence="4">
    <location>
        <begin position="409"/>
        <end position="426"/>
    </location>
</feature>
<feature type="transmembrane region" description="Helical" evidence="4">
    <location>
        <begin position="6"/>
        <end position="36"/>
    </location>
</feature>
<evidence type="ECO:0000256" key="1">
    <source>
        <dbReference type="ARBA" id="ARBA00006739"/>
    </source>
</evidence>
<feature type="transmembrane region" description="Helical" evidence="4">
    <location>
        <begin position="342"/>
        <end position="358"/>
    </location>
</feature>
<dbReference type="CDD" id="cd06423">
    <property type="entry name" value="CESA_like"/>
    <property type="match status" value="1"/>
</dbReference>
<dbReference type="InterPro" id="IPR029044">
    <property type="entry name" value="Nucleotide-diphossugar_trans"/>
</dbReference>
<proteinExistence type="inferred from homology"/>
<keyword evidence="6" id="KW-1185">Reference proteome</keyword>
<reference evidence="5" key="1">
    <citation type="journal article" date="2021" name="Microb. Physiol.">
        <title>Proteogenomic Insights into the Physiology of Marine, Sulfate-Reducing, Filamentous Desulfonema limicola and Desulfonema magnum.</title>
        <authorList>
            <person name="Schnaars V."/>
            <person name="Wohlbrand L."/>
            <person name="Scheve S."/>
            <person name="Hinrichs C."/>
            <person name="Reinhardt R."/>
            <person name="Rabus R."/>
        </authorList>
    </citation>
    <scope>NUCLEOTIDE SEQUENCE</scope>
    <source>
        <strain evidence="5">5ac10</strain>
    </source>
</reference>
<dbReference type="Pfam" id="PF13641">
    <property type="entry name" value="Glyco_tranf_2_3"/>
    <property type="match status" value="1"/>
</dbReference>
<dbReference type="KEGG" id="dli:dnl_49040"/>
<dbReference type="Gene3D" id="3.90.550.10">
    <property type="entry name" value="Spore Coat Polysaccharide Biosynthesis Protein SpsA, Chain A"/>
    <property type="match status" value="1"/>
</dbReference>
<sequence>MLVIKSIYFISLFFFSFVCAGVLIRFIMLILSVIWISREKKMIKSVVNHYPKVSLLIPAYNEEDTIIESVTHAVNADYPDLEIIVVNDGSKDKTLSLIIDAFDLIEHKEKQITETIPTQQIIQIFKSETVNNLVVINKENGGKADALNCAINASSAQYVLALDADTHLTKNTIRYLIRPILQDKEIVVTSGSVRIISEKNSILSNLQKAEFVNSISLFRTGWNYINANLIVSGALGLFNKKVLFDVNGYHNLAIGEDMELIVRIHRRLLENHEPYKILQFALPTCFTQAVPSIKEMINQRKRWQKGLLSSLRLNTKLFFNPSYKAIGLIALPFYILFEALSPFIEVLGLFFYIFLIIYKSTGSIMPADNFAMASPFIIWFAGLVFAVFNDWLSITIDKMLLRGMSWKEYFQLLLSACTSPFFYHFLQVYCKIKGTVEYVSTIQTSTKWDTKR</sequence>
<keyword evidence="2" id="KW-0328">Glycosyltransferase</keyword>
<keyword evidence="4" id="KW-1133">Transmembrane helix</keyword>
<keyword evidence="4" id="KW-0472">Membrane</keyword>